<sequence>MPVVSKTTIKLMARGKRAEKDFREFVRFIGGFDPIEHQKEQMEACQDIGDNPKSGRKYIVVAPPGSGKSLLIGVLFVAWMIGKYPDEHIGLLSYADKPAWKQSAAIRRIIEKSKPYHFTFPGIGKDPSSWGSSEFKINRKSLIDQHPTLRCGGTQSAVVSYRMSGLVFDDPISEKQSRNAEQLEKAWDNYLMTITTRLIDNAWQMVIGTRWVDDDFIGSLLLRKLEGWKIIHIRALKSDGTTYWPPDGKYGYSQKFMEDKKTLDPELFQVAYMGEPGKEGTGIIKKLPVYREVPSLEMIKKLDLLVAVGWDTAYKDKEKNDYTVGYVGGLDAYGVIWILDRRKGRFTTPKLIEQIYEIQEEWNPYEQWVEDSGGGTPAVQIVVAETPGVPLTTVTPTQGGKRSRAHALVPYIKGGRVSFARHATWFENSRYNLTRFPFITHDDDIDALWVLVSNLVGMTHPAEYEKRETRRLRMR</sequence>
<accession>A0A0F9M7E0</accession>
<dbReference type="NCBIfam" id="TIGR01630">
    <property type="entry name" value="psiM2_ORF9"/>
    <property type="match status" value="1"/>
</dbReference>
<reference evidence="3" key="1">
    <citation type="journal article" date="2015" name="Nature">
        <title>Complex archaea that bridge the gap between prokaryotes and eukaryotes.</title>
        <authorList>
            <person name="Spang A."/>
            <person name="Saw J.H."/>
            <person name="Jorgensen S.L."/>
            <person name="Zaremba-Niedzwiedzka K."/>
            <person name="Martijn J."/>
            <person name="Lind A.E."/>
            <person name="van Eijk R."/>
            <person name="Schleper C."/>
            <person name="Guy L."/>
            <person name="Ettema T.J."/>
        </authorList>
    </citation>
    <scope>NUCLEOTIDE SEQUENCE</scope>
</reference>
<comment type="caution">
    <text evidence="3">The sequence shown here is derived from an EMBL/GenBank/DDBJ whole genome shotgun (WGS) entry which is preliminary data.</text>
</comment>
<gene>
    <name evidence="3" type="ORF">LCGC14_1419180</name>
</gene>
<dbReference type="InterPro" id="IPR027417">
    <property type="entry name" value="P-loop_NTPase"/>
</dbReference>
<dbReference type="InterPro" id="IPR006517">
    <property type="entry name" value="Phage_terminase_lsu-like_C"/>
</dbReference>
<dbReference type="Gene3D" id="3.30.420.240">
    <property type="match status" value="1"/>
</dbReference>
<evidence type="ECO:0000259" key="2">
    <source>
        <dbReference type="Pfam" id="PF17289"/>
    </source>
</evidence>
<dbReference type="Gene3D" id="3.40.50.300">
    <property type="entry name" value="P-loop containing nucleotide triphosphate hydrolases"/>
    <property type="match status" value="1"/>
</dbReference>
<evidence type="ECO:0000313" key="3">
    <source>
        <dbReference type="EMBL" id="KKM72570.1"/>
    </source>
</evidence>
<keyword evidence="1" id="KW-1188">Viral release from host cell</keyword>
<organism evidence="3">
    <name type="scientific">marine sediment metagenome</name>
    <dbReference type="NCBI Taxonomy" id="412755"/>
    <lineage>
        <taxon>unclassified sequences</taxon>
        <taxon>metagenomes</taxon>
        <taxon>ecological metagenomes</taxon>
    </lineage>
</organism>
<dbReference type="SUPFAM" id="SSF52540">
    <property type="entry name" value="P-loop containing nucleoside triphosphate hydrolases"/>
    <property type="match status" value="1"/>
</dbReference>
<protein>
    <recommendedName>
        <fullName evidence="2">Terminase large subunit gp17-like C-terminal domain-containing protein</fullName>
    </recommendedName>
</protein>
<dbReference type="AlphaFoldDB" id="A0A0F9M7E0"/>
<dbReference type="Pfam" id="PF17289">
    <property type="entry name" value="Terminase_6C"/>
    <property type="match status" value="1"/>
</dbReference>
<proteinExistence type="predicted"/>
<dbReference type="EMBL" id="LAZR01009446">
    <property type="protein sequence ID" value="KKM72570.1"/>
    <property type="molecule type" value="Genomic_DNA"/>
</dbReference>
<evidence type="ECO:0000256" key="1">
    <source>
        <dbReference type="ARBA" id="ARBA00022612"/>
    </source>
</evidence>
<name>A0A0F9M7E0_9ZZZZ</name>
<feature type="domain" description="Terminase large subunit gp17-like C-terminal" evidence="2">
    <location>
        <begin position="308"/>
        <end position="449"/>
    </location>
</feature>
<dbReference type="InterPro" id="IPR035421">
    <property type="entry name" value="Terminase_6C"/>
</dbReference>